<dbReference type="Ensembl" id="ENSAZOT00000023093.1">
    <property type="protein sequence ID" value="ENSAZOP00000021489.1"/>
    <property type="gene ID" value="ENSAZOG00000013940.1"/>
</dbReference>
<dbReference type="SMART" id="SM01375">
    <property type="entry name" value="Dynein_light"/>
    <property type="match status" value="1"/>
</dbReference>
<name>A0A8B9VF90_9AVES</name>
<dbReference type="GO" id="GO:0007017">
    <property type="term" value="P:microtubule-based process"/>
    <property type="evidence" value="ECO:0007669"/>
    <property type="project" value="InterPro"/>
</dbReference>
<dbReference type="Pfam" id="PF01221">
    <property type="entry name" value="Dynein_light"/>
    <property type="match status" value="1"/>
</dbReference>
<dbReference type="Proteomes" id="UP000694549">
    <property type="component" value="Unplaced"/>
</dbReference>
<dbReference type="InterPro" id="IPR037177">
    <property type="entry name" value="DLC_sf"/>
</dbReference>
<proteinExistence type="predicted"/>
<evidence type="ECO:0000313" key="1">
    <source>
        <dbReference type="Ensembl" id="ENSAZOP00000021489.1"/>
    </source>
</evidence>
<accession>A0A8B9VF90</accession>
<evidence type="ECO:0000313" key="2">
    <source>
        <dbReference type="Proteomes" id="UP000694549"/>
    </source>
</evidence>
<dbReference type="GO" id="GO:0030286">
    <property type="term" value="C:dynein complex"/>
    <property type="evidence" value="ECO:0007669"/>
    <property type="project" value="InterPro"/>
</dbReference>
<dbReference type="AlphaFoldDB" id="A0A8B9VF90"/>
<dbReference type="InterPro" id="IPR001372">
    <property type="entry name" value="Dynein_light_chain_typ-1/2"/>
</dbReference>
<protein>
    <recommendedName>
        <fullName evidence="3">Dynein light chain</fullName>
    </recommendedName>
</protein>
<reference evidence="1" key="1">
    <citation type="submission" date="2025-08" db="UniProtKB">
        <authorList>
            <consortium name="Ensembl"/>
        </authorList>
    </citation>
    <scope>IDENTIFICATION</scope>
</reference>
<sequence length="121" mass="13296">PVTGYCGLPEEADQKAVIKDTDMPEEMQQQAVECAVLAIEKYSLEREIAALIKRVNVCCWLPVQRCVGSRSPAGGCWHAVWKSQFHSHEIRGAVGSLPAVPPALHVPFLVLPLLFCNAFIL</sequence>
<organism evidence="1 2">
    <name type="scientific">Anas zonorhyncha</name>
    <name type="common">Eastern spot-billed duck</name>
    <dbReference type="NCBI Taxonomy" id="75864"/>
    <lineage>
        <taxon>Eukaryota</taxon>
        <taxon>Metazoa</taxon>
        <taxon>Chordata</taxon>
        <taxon>Craniata</taxon>
        <taxon>Vertebrata</taxon>
        <taxon>Euteleostomi</taxon>
        <taxon>Archelosauria</taxon>
        <taxon>Archosauria</taxon>
        <taxon>Dinosauria</taxon>
        <taxon>Saurischia</taxon>
        <taxon>Theropoda</taxon>
        <taxon>Coelurosauria</taxon>
        <taxon>Aves</taxon>
        <taxon>Neognathae</taxon>
        <taxon>Galloanserae</taxon>
        <taxon>Anseriformes</taxon>
        <taxon>Anatidae</taxon>
        <taxon>Anatinae</taxon>
        <taxon>Anas</taxon>
    </lineage>
</organism>
<dbReference type="SUPFAM" id="SSF54648">
    <property type="entry name" value="DLC"/>
    <property type="match status" value="1"/>
</dbReference>
<dbReference type="Gene3D" id="3.30.740.10">
    <property type="entry name" value="Protein Inhibitor Of Neuronal Nitric Oxide Synthase"/>
    <property type="match status" value="1"/>
</dbReference>
<reference evidence="1" key="2">
    <citation type="submission" date="2025-09" db="UniProtKB">
        <authorList>
            <consortium name="Ensembl"/>
        </authorList>
    </citation>
    <scope>IDENTIFICATION</scope>
</reference>
<evidence type="ECO:0008006" key="3">
    <source>
        <dbReference type="Google" id="ProtNLM"/>
    </source>
</evidence>
<keyword evidence="2" id="KW-1185">Reference proteome</keyword>